<reference evidence="2" key="2">
    <citation type="submission" date="2022-06" db="UniProtKB">
        <authorList>
            <consortium name="EnsemblMetazoa"/>
        </authorList>
    </citation>
    <scope>IDENTIFICATION</scope>
    <source>
        <strain evidence="2">PS312</strain>
    </source>
</reference>
<protein>
    <submittedName>
        <fullName evidence="2">Uncharacterized protein</fullName>
    </submittedName>
</protein>
<accession>A0A8R1Y7T0</accession>
<evidence type="ECO:0000313" key="2">
    <source>
        <dbReference type="EnsemblMetazoa" id="PPA05718.1"/>
    </source>
</evidence>
<evidence type="ECO:0000256" key="1">
    <source>
        <dbReference type="SAM" id="MobiDB-lite"/>
    </source>
</evidence>
<evidence type="ECO:0000313" key="3">
    <source>
        <dbReference type="Proteomes" id="UP000005239"/>
    </source>
</evidence>
<accession>A0A2A6BM54</accession>
<feature type="region of interest" description="Disordered" evidence="1">
    <location>
        <begin position="95"/>
        <end position="159"/>
    </location>
</feature>
<dbReference type="Proteomes" id="UP000005239">
    <property type="component" value="Unassembled WGS sequence"/>
</dbReference>
<reference evidence="3" key="1">
    <citation type="journal article" date="2008" name="Nat. Genet.">
        <title>The Pristionchus pacificus genome provides a unique perspective on nematode lifestyle and parasitism.</title>
        <authorList>
            <person name="Dieterich C."/>
            <person name="Clifton S.W."/>
            <person name="Schuster L.N."/>
            <person name="Chinwalla A."/>
            <person name="Delehaunty K."/>
            <person name="Dinkelacker I."/>
            <person name="Fulton L."/>
            <person name="Fulton R."/>
            <person name="Godfrey J."/>
            <person name="Minx P."/>
            <person name="Mitreva M."/>
            <person name="Roeseler W."/>
            <person name="Tian H."/>
            <person name="Witte H."/>
            <person name="Yang S.P."/>
            <person name="Wilson R.K."/>
            <person name="Sommer R.J."/>
        </authorList>
    </citation>
    <scope>NUCLEOTIDE SEQUENCE [LARGE SCALE GENOMIC DNA]</scope>
    <source>
        <strain evidence="3">PS312</strain>
    </source>
</reference>
<sequence length="159" mass="17464">MSGFASQQIIFHAFWKMSQPTLSSSGIGGPAGLGTGAPSAMASSFLADLPVRNPDSFSTITKSVKKMPVQLSFDNDDVKVIKNVKESLLIQYLERHYELQPGSDNTPAYRAKAAREEERKKSHKRKEEATPASRGDDSDDEQPSTSKTRRVQPAEGSRH</sequence>
<gene>
    <name evidence="2" type="primary">WBGene00095272</name>
</gene>
<organism evidence="2 3">
    <name type="scientific">Pristionchus pacificus</name>
    <name type="common">Parasitic nematode worm</name>
    <dbReference type="NCBI Taxonomy" id="54126"/>
    <lineage>
        <taxon>Eukaryota</taxon>
        <taxon>Metazoa</taxon>
        <taxon>Ecdysozoa</taxon>
        <taxon>Nematoda</taxon>
        <taxon>Chromadorea</taxon>
        <taxon>Rhabditida</taxon>
        <taxon>Rhabditina</taxon>
        <taxon>Diplogasteromorpha</taxon>
        <taxon>Diplogasteroidea</taxon>
        <taxon>Neodiplogasteridae</taxon>
        <taxon>Pristionchus</taxon>
    </lineage>
</organism>
<feature type="compositionally biased region" description="Basic and acidic residues" evidence="1">
    <location>
        <begin position="113"/>
        <end position="129"/>
    </location>
</feature>
<dbReference type="AlphaFoldDB" id="A0A2A6BM54"/>
<keyword evidence="3" id="KW-1185">Reference proteome</keyword>
<name>A0A2A6BM54_PRIPA</name>
<dbReference type="EnsemblMetazoa" id="PPA05718.1">
    <property type="protein sequence ID" value="PPA05718.1"/>
    <property type="gene ID" value="WBGene00095272"/>
</dbReference>
<proteinExistence type="predicted"/>